<dbReference type="InterPro" id="IPR035986">
    <property type="entry name" value="PKD_dom_sf"/>
</dbReference>
<dbReference type="OrthoDB" id="975810at2"/>
<protein>
    <recommendedName>
        <fullName evidence="2">PKD domain-containing protein</fullName>
    </recommendedName>
</protein>
<proteinExistence type="predicted"/>
<dbReference type="Pfam" id="PF00801">
    <property type="entry name" value="PKD"/>
    <property type="match status" value="1"/>
</dbReference>
<dbReference type="AlphaFoldDB" id="A0A291QV82"/>
<evidence type="ECO:0000313" key="3">
    <source>
        <dbReference type="EMBL" id="ATL47754.1"/>
    </source>
</evidence>
<dbReference type="InterPro" id="IPR022409">
    <property type="entry name" value="PKD/Chitinase_dom"/>
</dbReference>
<feature type="domain" description="PKD" evidence="2">
    <location>
        <begin position="192"/>
        <end position="243"/>
    </location>
</feature>
<evidence type="ECO:0000259" key="2">
    <source>
        <dbReference type="PROSITE" id="PS50093"/>
    </source>
</evidence>
<gene>
    <name evidence="3" type="ORF">COR50_11595</name>
</gene>
<organism evidence="3 4">
    <name type="scientific">Chitinophaga caeni</name>
    <dbReference type="NCBI Taxonomy" id="2029983"/>
    <lineage>
        <taxon>Bacteria</taxon>
        <taxon>Pseudomonadati</taxon>
        <taxon>Bacteroidota</taxon>
        <taxon>Chitinophagia</taxon>
        <taxon>Chitinophagales</taxon>
        <taxon>Chitinophagaceae</taxon>
        <taxon>Chitinophaga</taxon>
    </lineage>
</organism>
<feature type="coiled-coil region" evidence="1">
    <location>
        <begin position="17"/>
        <end position="51"/>
    </location>
</feature>
<dbReference type="SMART" id="SM00089">
    <property type="entry name" value="PKD"/>
    <property type="match status" value="1"/>
</dbReference>
<dbReference type="PROSITE" id="PS50093">
    <property type="entry name" value="PKD"/>
    <property type="match status" value="1"/>
</dbReference>
<keyword evidence="4" id="KW-1185">Reference proteome</keyword>
<dbReference type="EMBL" id="CP023777">
    <property type="protein sequence ID" value="ATL47754.1"/>
    <property type="molecule type" value="Genomic_DNA"/>
</dbReference>
<dbReference type="Proteomes" id="UP000220133">
    <property type="component" value="Chromosome"/>
</dbReference>
<evidence type="ECO:0000313" key="4">
    <source>
        <dbReference type="Proteomes" id="UP000220133"/>
    </source>
</evidence>
<name>A0A291QV82_9BACT</name>
<dbReference type="InterPro" id="IPR000601">
    <property type="entry name" value="PKD_dom"/>
</dbReference>
<sequence>MKKITLLLAVALTTIFSGCYKSDIDALKDDVKDLKEQMAKYEALLNAMNDRLYVTGYEQSGNKYTLTLSDSTVLVIGDSPAFVTRGENGHWYIDNKDTQVATEGFYPALSRGANGNWFIGDTDTGIRALLPATDYSIMAIVRVDERMTFVFGDGRTVALKSMSPEINITIPTGGFNFDMMKWMKITPAINYGDNASFVWTSGSDTLSAAKDLMHVFLTPGNYTLRLTVSNGIGSSFKDVNVKIAEKTYTNGVAKVFEFLPAPGQFVNSMPAWVEGDDAEAMRVKAENALLDNSLIHLGSFGGYVVMGFDHTIVNVSGQANFVVNGNAFSNWAEPGVIMVSYDANQNGLPDDEWYEIKGSGHDDPHTIANYEITYYKPDPNKATTPDPDYAYITDTTYIKWKDNQGQTGYVYKNSFHGQSYYPGWAADSITFKGTRLSADKVYDQSGSGSFYVSIPFDYGYADNWPNADEKAKIHIDWAIDKDGNPVKLKGIDFIKVYAGQLAQAGWLGEVSTEITGVKDLNL</sequence>
<dbReference type="KEGG" id="cbae:COR50_11595"/>
<dbReference type="RefSeq" id="WP_098194131.1">
    <property type="nucleotide sequence ID" value="NZ_CP023777.1"/>
</dbReference>
<dbReference type="SUPFAM" id="SSF49299">
    <property type="entry name" value="PKD domain"/>
    <property type="match status" value="1"/>
</dbReference>
<reference evidence="3 4" key="1">
    <citation type="submission" date="2017-10" db="EMBL/GenBank/DDBJ databases">
        <title>Paenichitinophaga pekingensis gen. nov., sp. nov., isolated from activated sludge.</title>
        <authorList>
            <person name="Jin D."/>
            <person name="Kong X."/>
            <person name="Deng Y."/>
            <person name="Bai Z."/>
        </authorList>
    </citation>
    <scope>NUCLEOTIDE SEQUENCE [LARGE SCALE GENOMIC DNA]</scope>
    <source>
        <strain evidence="3 4">13</strain>
    </source>
</reference>
<evidence type="ECO:0000256" key="1">
    <source>
        <dbReference type="SAM" id="Coils"/>
    </source>
</evidence>
<dbReference type="Gene3D" id="2.60.40.10">
    <property type="entry name" value="Immunoglobulins"/>
    <property type="match status" value="1"/>
</dbReference>
<accession>A0A291QV82</accession>
<dbReference type="CDD" id="cd00146">
    <property type="entry name" value="PKD"/>
    <property type="match status" value="1"/>
</dbReference>
<dbReference type="PROSITE" id="PS51257">
    <property type="entry name" value="PROKAR_LIPOPROTEIN"/>
    <property type="match status" value="1"/>
</dbReference>
<dbReference type="InterPro" id="IPR013783">
    <property type="entry name" value="Ig-like_fold"/>
</dbReference>
<keyword evidence="1" id="KW-0175">Coiled coil</keyword>